<dbReference type="SUPFAM" id="SSF69322">
    <property type="entry name" value="Tricorn protease domain 2"/>
    <property type="match status" value="1"/>
</dbReference>
<keyword evidence="1" id="KW-1133">Transmembrane helix</keyword>
<protein>
    <recommendedName>
        <fullName evidence="4">Dipeptidylpeptidase IV N-terminal domain-containing protein</fullName>
    </recommendedName>
</protein>
<proteinExistence type="predicted"/>
<dbReference type="STRING" id="1802435.A2114_01420"/>
<evidence type="ECO:0000313" key="3">
    <source>
        <dbReference type="Proteomes" id="UP000176494"/>
    </source>
</evidence>
<feature type="transmembrane region" description="Helical" evidence="1">
    <location>
        <begin position="7"/>
        <end position="24"/>
    </location>
</feature>
<comment type="caution">
    <text evidence="2">The sequence shown here is derived from an EMBL/GenBank/DDBJ whole genome shotgun (WGS) entry which is preliminary data.</text>
</comment>
<keyword evidence="1" id="KW-0812">Transmembrane</keyword>
<evidence type="ECO:0008006" key="4">
    <source>
        <dbReference type="Google" id="ProtNLM"/>
    </source>
</evidence>
<dbReference type="AlphaFoldDB" id="A0A1G2QBK9"/>
<evidence type="ECO:0000313" key="2">
    <source>
        <dbReference type="EMBL" id="OHA57372.1"/>
    </source>
</evidence>
<gene>
    <name evidence="2" type="ORF">A2114_01420</name>
</gene>
<dbReference type="Proteomes" id="UP000176494">
    <property type="component" value="Unassembled WGS sequence"/>
</dbReference>
<dbReference type="EMBL" id="MHTG01000015">
    <property type="protein sequence ID" value="OHA57372.1"/>
    <property type="molecule type" value="Genomic_DNA"/>
</dbReference>
<evidence type="ECO:0000256" key="1">
    <source>
        <dbReference type="SAM" id="Phobius"/>
    </source>
</evidence>
<name>A0A1G2QBK9_9BACT</name>
<organism evidence="2 3">
    <name type="scientific">Candidatus Vogelbacteria bacterium GWA1_51_14</name>
    <dbReference type="NCBI Taxonomy" id="1802435"/>
    <lineage>
        <taxon>Bacteria</taxon>
        <taxon>Candidatus Vogeliibacteriota</taxon>
    </lineage>
</organism>
<sequence length="411" mass="45278">MPQKNILIIGGVVVILIIAGWWWFSQNQVTSTPTSPTTQSQTPSFFPVGAIKDAIQNIITTTTNNIQEIIPGGQSGVEVDDQLVKQVVSQPIADYGFITYQGTSTLFYVEQNTGHIFVVASNTPMRLSNKSIPRIKGVKTAENASRYYFYISSLDEQNDLIWQKGELLKATSSELVLTAMAGNIKALEVSPKGDQVFVLKEVDGASLGQILTLNLEVPTTVFTSPFTEWVVEWMSDTKISFQTKPSSGVNGSIYLLDIKNKSFTPVIIGISGLIGKISPDTNHLIYSSSQGGNLVVESKNLNKAGEFNYSVKTLADKCVWLPDSVLIACGTPKDLVSLNYPDAWYQGSIGFNDNIWLIDIIMNQSFLIFDLDESIDLINLNIASNNPLLLYFQNKRDGSLWSFDLNTGFDL</sequence>
<accession>A0A1G2QBK9</accession>
<reference evidence="2 3" key="1">
    <citation type="journal article" date="2016" name="Nat. Commun.">
        <title>Thousands of microbial genomes shed light on interconnected biogeochemical processes in an aquifer system.</title>
        <authorList>
            <person name="Anantharaman K."/>
            <person name="Brown C.T."/>
            <person name="Hug L.A."/>
            <person name="Sharon I."/>
            <person name="Castelle C.J."/>
            <person name="Probst A.J."/>
            <person name="Thomas B.C."/>
            <person name="Singh A."/>
            <person name="Wilkins M.J."/>
            <person name="Karaoz U."/>
            <person name="Brodie E.L."/>
            <person name="Williams K.H."/>
            <person name="Hubbard S.S."/>
            <person name="Banfield J.F."/>
        </authorList>
    </citation>
    <scope>NUCLEOTIDE SEQUENCE [LARGE SCALE GENOMIC DNA]</scope>
</reference>
<keyword evidence="1" id="KW-0472">Membrane</keyword>